<evidence type="ECO:0000313" key="2">
    <source>
        <dbReference type="EMBL" id="MBB3927209.1"/>
    </source>
</evidence>
<sequence>MILSARFRRNAARLVRDRSGVAMIEFAMALPLLAGVTVYGIEAANMAYAAQIVSDIAVQTADSVARVRTSISEKDVTDILYGVKSMGTRLQFAQNGRIIISGLEPVLDSSNAVINHKINWQRCSGALHQNSSYGTAGQEVGATGMGPDGKRIRLAANSYAIVVEVRYDYQPIISSNLFGPRTLTALSAMMVRERESNSLGTTGTASACSTYSA</sequence>
<dbReference type="AlphaFoldDB" id="A0A7W6FRM5"/>
<keyword evidence="3" id="KW-1185">Reference proteome</keyword>
<keyword evidence="1" id="KW-0812">Transmembrane</keyword>
<reference evidence="2 3" key="1">
    <citation type="submission" date="2020-08" db="EMBL/GenBank/DDBJ databases">
        <title>Genomic Encyclopedia of Type Strains, Phase IV (KMG-IV): sequencing the most valuable type-strain genomes for metagenomic binning, comparative biology and taxonomic classification.</title>
        <authorList>
            <person name="Goeker M."/>
        </authorList>
    </citation>
    <scope>NUCLEOTIDE SEQUENCE [LARGE SCALE GENOMIC DNA]</scope>
    <source>
        <strain evidence="2 3">DSM 26189</strain>
    </source>
</reference>
<evidence type="ECO:0000256" key="1">
    <source>
        <dbReference type="SAM" id="Phobius"/>
    </source>
</evidence>
<dbReference type="Proteomes" id="UP000571950">
    <property type="component" value="Unassembled WGS sequence"/>
</dbReference>
<name>A0A7W6FRM5_9SPHN</name>
<accession>A0A7W6FRM5</accession>
<evidence type="ECO:0000313" key="3">
    <source>
        <dbReference type="Proteomes" id="UP000571950"/>
    </source>
</evidence>
<gene>
    <name evidence="2" type="ORF">GGR43_002932</name>
</gene>
<dbReference type="RefSeq" id="WP_188072711.1">
    <property type="nucleotide sequence ID" value="NZ_BSPS01000013.1"/>
</dbReference>
<dbReference type="EMBL" id="JACIDT010000010">
    <property type="protein sequence ID" value="MBB3927209.1"/>
    <property type="molecule type" value="Genomic_DNA"/>
</dbReference>
<organism evidence="2 3">
    <name type="scientific">Sphingobium jiangsuense</name>
    <dbReference type="NCBI Taxonomy" id="870476"/>
    <lineage>
        <taxon>Bacteria</taxon>
        <taxon>Pseudomonadati</taxon>
        <taxon>Pseudomonadota</taxon>
        <taxon>Alphaproteobacteria</taxon>
        <taxon>Sphingomonadales</taxon>
        <taxon>Sphingomonadaceae</taxon>
        <taxon>Sphingobium</taxon>
    </lineage>
</organism>
<protein>
    <submittedName>
        <fullName evidence="2">Flp pilus assembly pilin Flp</fullName>
    </submittedName>
</protein>
<keyword evidence="1" id="KW-0472">Membrane</keyword>
<feature type="transmembrane region" description="Helical" evidence="1">
    <location>
        <begin position="21"/>
        <end position="41"/>
    </location>
</feature>
<comment type="caution">
    <text evidence="2">The sequence shown here is derived from an EMBL/GenBank/DDBJ whole genome shotgun (WGS) entry which is preliminary data.</text>
</comment>
<proteinExistence type="predicted"/>
<keyword evidence="1" id="KW-1133">Transmembrane helix</keyword>